<keyword evidence="3" id="KW-1185">Reference proteome</keyword>
<feature type="region of interest" description="Disordered" evidence="1">
    <location>
        <begin position="128"/>
        <end position="168"/>
    </location>
</feature>
<dbReference type="EMBL" id="CATQJA010001294">
    <property type="protein sequence ID" value="CAJ0566658.1"/>
    <property type="molecule type" value="Genomic_DNA"/>
</dbReference>
<dbReference type="Pfam" id="PF04870">
    <property type="entry name" value="Moulting_cycle"/>
    <property type="match status" value="1"/>
</dbReference>
<sequence>MDTEQYPSIRELSLFDMTILKALKTLNWDQKQQMRDKGYMFYEKPQLERIFSSPSNLIGPAASTLDLKKFNKMTADDKERLLEEDIRKLAKMGTTQEKPKLRTKRAARVDPVVDLLNGGNMTVKFQEDFPASDDDHNAGSIAGNNSTQLQIEESGGGGNETNPEGEGGKEQDLVEFEILNPTAFRSFVGEGFTWEVAVLSPEAFIFELLDPDFMVLDVLSPKAFWATILSPGAFIARTLSPTALRAEVGDFQGPLKVKEP</sequence>
<dbReference type="PANTHER" id="PTHR21523">
    <property type="match status" value="1"/>
</dbReference>
<dbReference type="AlphaFoldDB" id="A0AA36CDX7"/>
<organism evidence="2 3">
    <name type="scientific">Mesorhabditis spiculigera</name>
    <dbReference type="NCBI Taxonomy" id="96644"/>
    <lineage>
        <taxon>Eukaryota</taxon>
        <taxon>Metazoa</taxon>
        <taxon>Ecdysozoa</taxon>
        <taxon>Nematoda</taxon>
        <taxon>Chromadorea</taxon>
        <taxon>Rhabditida</taxon>
        <taxon>Rhabditina</taxon>
        <taxon>Rhabditomorpha</taxon>
        <taxon>Rhabditoidea</taxon>
        <taxon>Rhabditidae</taxon>
        <taxon>Mesorhabditinae</taxon>
        <taxon>Mesorhabditis</taxon>
    </lineage>
</organism>
<reference evidence="2" key="1">
    <citation type="submission" date="2023-06" db="EMBL/GenBank/DDBJ databases">
        <authorList>
            <person name="Delattre M."/>
        </authorList>
    </citation>
    <scope>NUCLEOTIDE SEQUENCE</scope>
    <source>
        <strain evidence="2">AF72</strain>
    </source>
</reference>
<dbReference type="PANTHER" id="PTHR21523:SF38">
    <property type="entry name" value="MLT-TEN (MLT-10) RELATED"/>
    <property type="match status" value="1"/>
</dbReference>
<evidence type="ECO:0000256" key="1">
    <source>
        <dbReference type="SAM" id="MobiDB-lite"/>
    </source>
</evidence>
<protein>
    <submittedName>
        <fullName evidence="2">Uncharacterized protein</fullName>
    </submittedName>
</protein>
<feature type="non-terminal residue" evidence="2">
    <location>
        <position position="260"/>
    </location>
</feature>
<proteinExistence type="predicted"/>
<name>A0AA36CDX7_9BILA</name>
<feature type="compositionally biased region" description="Polar residues" evidence="1">
    <location>
        <begin position="142"/>
        <end position="151"/>
    </location>
</feature>
<evidence type="ECO:0000313" key="3">
    <source>
        <dbReference type="Proteomes" id="UP001177023"/>
    </source>
</evidence>
<comment type="caution">
    <text evidence="2">The sequence shown here is derived from an EMBL/GenBank/DDBJ whole genome shotgun (WGS) entry which is preliminary data.</text>
</comment>
<evidence type="ECO:0000313" key="2">
    <source>
        <dbReference type="EMBL" id="CAJ0566658.1"/>
    </source>
</evidence>
<dbReference type="InterPro" id="IPR006954">
    <property type="entry name" value="Mlt-10-like"/>
</dbReference>
<accession>A0AA36CDX7</accession>
<gene>
    <name evidence="2" type="ORF">MSPICULIGERA_LOCUS5249</name>
</gene>
<dbReference type="Proteomes" id="UP001177023">
    <property type="component" value="Unassembled WGS sequence"/>
</dbReference>